<dbReference type="KEGG" id="vab:WPS_02420"/>
<evidence type="ECO:0000259" key="1">
    <source>
        <dbReference type="Pfam" id="PF13280"/>
    </source>
</evidence>
<feature type="domain" description="WYL" evidence="1">
    <location>
        <begin position="2"/>
        <end position="25"/>
    </location>
</feature>
<accession>A0AAN1XSF0</accession>
<evidence type="ECO:0000313" key="3">
    <source>
        <dbReference type="Proteomes" id="UP001317532"/>
    </source>
</evidence>
<dbReference type="InterPro" id="IPR026881">
    <property type="entry name" value="WYL_dom"/>
</dbReference>
<keyword evidence="3" id="KW-1185">Reference proteome</keyword>
<name>A0AAN1XSF0_UNVUL</name>
<proteinExistence type="predicted"/>
<dbReference type="Proteomes" id="UP001317532">
    <property type="component" value="Chromosome"/>
</dbReference>
<sequence length="52" mass="6164">MWTLVAWCELRDDFRSFRLDRIREPALGEPFPDEDGKTLDAFLARVRARPMP</sequence>
<gene>
    <name evidence="2" type="ORF">WPS_02420</name>
</gene>
<protein>
    <recommendedName>
        <fullName evidence="1">WYL domain-containing protein</fullName>
    </recommendedName>
</protein>
<dbReference type="Pfam" id="PF13280">
    <property type="entry name" value="WYL"/>
    <property type="match status" value="1"/>
</dbReference>
<dbReference type="RefSeq" id="WP_317996044.1">
    <property type="nucleotide sequence ID" value="NZ_AP025523.1"/>
</dbReference>
<evidence type="ECO:0000313" key="2">
    <source>
        <dbReference type="EMBL" id="BDE04966.1"/>
    </source>
</evidence>
<organism evidence="2 3">
    <name type="scientific">Vulcanimicrobium alpinum</name>
    <dbReference type="NCBI Taxonomy" id="3016050"/>
    <lineage>
        <taxon>Bacteria</taxon>
        <taxon>Bacillati</taxon>
        <taxon>Vulcanimicrobiota</taxon>
        <taxon>Vulcanimicrobiia</taxon>
        <taxon>Vulcanimicrobiales</taxon>
        <taxon>Vulcanimicrobiaceae</taxon>
        <taxon>Vulcanimicrobium</taxon>
    </lineage>
</organism>
<dbReference type="AlphaFoldDB" id="A0AAN1XSF0"/>
<reference evidence="2 3" key="1">
    <citation type="journal article" date="2022" name="ISME Commun">
        <title>Vulcanimicrobium alpinus gen. nov. sp. nov., the first cultivated representative of the candidate phylum 'Eremiobacterota', is a metabolically versatile aerobic anoxygenic phototroph.</title>
        <authorList>
            <person name="Yabe S."/>
            <person name="Muto K."/>
            <person name="Abe K."/>
            <person name="Yokota A."/>
            <person name="Staudigel H."/>
            <person name="Tebo B.M."/>
        </authorList>
    </citation>
    <scope>NUCLEOTIDE SEQUENCE [LARGE SCALE GENOMIC DNA]</scope>
    <source>
        <strain evidence="2 3">WC8-2</strain>
    </source>
</reference>
<dbReference type="PROSITE" id="PS52050">
    <property type="entry name" value="WYL"/>
    <property type="match status" value="1"/>
</dbReference>
<dbReference type="EMBL" id="AP025523">
    <property type="protein sequence ID" value="BDE04966.1"/>
    <property type="molecule type" value="Genomic_DNA"/>
</dbReference>